<keyword evidence="2" id="KW-0677">Repeat</keyword>
<dbReference type="STRING" id="1661398.A0A482VBM9"/>
<dbReference type="PANTHER" id="PTHR24366:SF170">
    <property type="entry name" value="RE50361P"/>
    <property type="match status" value="1"/>
</dbReference>
<name>A0A482VBM9_ASBVE</name>
<evidence type="ECO:0000256" key="1">
    <source>
        <dbReference type="ARBA" id="ARBA00022614"/>
    </source>
</evidence>
<keyword evidence="4" id="KW-1185">Reference proteome</keyword>
<dbReference type="InterPro" id="IPR003591">
    <property type="entry name" value="Leu-rich_rpt_typical-subtyp"/>
</dbReference>
<dbReference type="Pfam" id="PF13855">
    <property type="entry name" value="LRR_8"/>
    <property type="match status" value="1"/>
</dbReference>
<dbReference type="PANTHER" id="PTHR24366">
    <property type="entry name" value="IG(IMMUNOGLOBULIN) AND LRR(LEUCINE RICH REPEAT) DOMAINS"/>
    <property type="match status" value="1"/>
</dbReference>
<dbReference type="EMBL" id="QDEB01117656">
    <property type="protein sequence ID" value="RZB40580.1"/>
    <property type="molecule type" value="Genomic_DNA"/>
</dbReference>
<sequence length="338" mass="39434">MNALNFEKYNKLTTLLVIRKINRLESTHGFQCNYRPMHLNLLSFYGNIFNPIEPYYFPQVAVKKFSLVNNKIETIKKNAFTHHKVEIFDLSDNLIEDLENESLPSTEVTKMITLKNNKLTYIEPGSFTPSLESLSLDQNNFRYIQNGVLDDLTNLRELTLSHNRFTEIPNIRQLKQLVVFDISFNAINMIDSMMFEQLTNLELIEVSHNKIGSPDVLSSLLRPGKQPILKISLVVNRLRGNVYMGIVLYGNPWHCETWDLLKTNLIEHQSECDLRFFSSGKTPYCINYRSATFVFDHGWEEHIDRFHKTIKESMKLIDCYLTLQRYNLLYPVGYSCVA</sequence>
<evidence type="ECO:0000313" key="4">
    <source>
        <dbReference type="Proteomes" id="UP000292052"/>
    </source>
</evidence>
<dbReference type="SUPFAM" id="SSF52058">
    <property type="entry name" value="L domain-like"/>
    <property type="match status" value="1"/>
</dbReference>
<dbReference type="SMART" id="SM00365">
    <property type="entry name" value="LRR_SD22"/>
    <property type="match status" value="4"/>
</dbReference>
<keyword evidence="1" id="KW-0433">Leucine-rich repeat</keyword>
<evidence type="ECO:0000256" key="2">
    <source>
        <dbReference type="ARBA" id="ARBA00022737"/>
    </source>
</evidence>
<accession>A0A482VBM9</accession>
<reference evidence="3 4" key="1">
    <citation type="submission" date="2017-03" db="EMBL/GenBank/DDBJ databases">
        <title>Genome of the blue death feigning beetle - Asbolus verrucosus.</title>
        <authorList>
            <person name="Rider S.D."/>
        </authorList>
    </citation>
    <scope>NUCLEOTIDE SEQUENCE [LARGE SCALE GENOMIC DNA]</scope>
    <source>
        <strain evidence="3">Butters</strain>
        <tissue evidence="3">Head and leg muscle</tissue>
    </source>
</reference>
<evidence type="ECO:0000313" key="3">
    <source>
        <dbReference type="EMBL" id="RZB40580.1"/>
    </source>
</evidence>
<dbReference type="Proteomes" id="UP000292052">
    <property type="component" value="Unassembled WGS sequence"/>
</dbReference>
<dbReference type="PROSITE" id="PS51450">
    <property type="entry name" value="LRR"/>
    <property type="match status" value="1"/>
</dbReference>
<dbReference type="SMART" id="SM00369">
    <property type="entry name" value="LRR_TYP"/>
    <property type="match status" value="4"/>
</dbReference>
<protein>
    <submittedName>
        <fullName evidence="3">Leucine-rich repeat-containing protein egg-6-like</fullName>
    </submittedName>
</protein>
<dbReference type="InterPro" id="IPR001611">
    <property type="entry name" value="Leu-rich_rpt"/>
</dbReference>
<comment type="caution">
    <text evidence="3">The sequence shown here is derived from an EMBL/GenBank/DDBJ whole genome shotgun (WGS) entry which is preliminary data.</text>
</comment>
<dbReference type="Gene3D" id="3.80.10.10">
    <property type="entry name" value="Ribonuclease Inhibitor"/>
    <property type="match status" value="2"/>
</dbReference>
<proteinExistence type="predicted"/>
<dbReference type="InterPro" id="IPR032675">
    <property type="entry name" value="LRR_dom_sf"/>
</dbReference>
<organism evidence="3 4">
    <name type="scientific">Asbolus verrucosus</name>
    <name type="common">Desert ironclad beetle</name>
    <dbReference type="NCBI Taxonomy" id="1661398"/>
    <lineage>
        <taxon>Eukaryota</taxon>
        <taxon>Metazoa</taxon>
        <taxon>Ecdysozoa</taxon>
        <taxon>Arthropoda</taxon>
        <taxon>Hexapoda</taxon>
        <taxon>Insecta</taxon>
        <taxon>Pterygota</taxon>
        <taxon>Neoptera</taxon>
        <taxon>Endopterygota</taxon>
        <taxon>Coleoptera</taxon>
        <taxon>Polyphaga</taxon>
        <taxon>Cucujiformia</taxon>
        <taxon>Tenebrionidae</taxon>
        <taxon>Pimeliinae</taxon>
        <taxon>Asbolus</taxon>
    </lineage>
</organism>
<gene>
    <name evidence="3" type="ORF">BDFB_007963</name>
</gene>
<dbReference type="OrthoDB" id="676979at2759"/>
<dbReference type="AlphaFoldDB" id="A0A482VBM9"/>